<sequence>MQQTNSSSAKLIADLNLRVGEELGKSNWTSIEQGRIDDFAKATDDHQWIHVDPQRAASEGPFGGTIGHGFLSLSLLAPTLFEVLIDPLQVKQAVNYGLDKVRFIAPVRAGKRVRNCIRLLAVEDKGRGRWLVTTENTIEIEGEDKPALIAQNLVLLSA</sequence>
<dbReference type="InterPro" id="IPR029069">
    <property type="entry name" value="HotDog_dom_sf"/>
</dbReference>
<evidence type="ECO:0000259" key="1">
    <source>
        <dbReference type="Pfam" id="PF01575"/>
    </source>
</evidence>
<dbReference type="AlphaFoldDB" id="A0A1H2FNY8"/>
<evidence type="ECO:0000313" key="3">
    <source>
        <dbReference type="Proteomes" id="UP000243232"/>
    </source>
</evidence>
<dbReference type="Gene3D" id="3.10.129.10">
    <property type="entry name" value="Hotdog Thioesterase"/>
    <property type="match status" value="1"/>
</dbReference>
<dbReference type="PANTHER" id="PTHR42993">
    <property type="entry name" value="MAOC-LIKE DEHYDRATASE DOMAIN-CONTAINING PROTEIN"/>
    <property type="match status" value="1"/>
</dbReference>
<accession>A0A1H2FNY8</accession>
<dbReference type="RefSeq" id="WP_090194177.1">
    <property type="nucleotide sequence ID" value="NZ_LT629785.1"/>
</dbReference>
<evidence type="ECO:0000313" key="2">
    <source>
        <dbReference type="EMBL" id="SDU09093.1"/>
    </source>
</evidence>
<keyword evidence="3" id="KW-1185">Reference proteome</keyword>
<protein>
    <submittedName>
        <fullName evidence="2">Acyl dehydratase</fullName>
    </submittedName>
</protein>
<dbReference type="PANTHER" id="PTHR42993:SF1">
    <property type="entry name" value="MAOC-LIKE DEHYDRATASE DOMAIN-CONTAINING PROTEIN"/>
    <property type="match status" value="1"/>
</dbReference>
<dbReference type="EMBL" id="LT629785">
    <property type="protein sequence ID" value="SDU09093.1"/>
    <property type="molecule type" value="Genomic_DNA"/>
</dbReference>
<name>A0A1H2FNY8_9PSED</name>
<dbReference type="Proteomes" id="UP000243232">
    <property type="component" value="Chromosome I"/>
</dbReference>
<dbReference type="InterPro" id="IPR039375">
    <property type="entry name" value="NodN-like"/>
</dbReference>
<feature type="domain" description="MaoC-like" evidence="1">
    <location>
        <begin position="18"/>
        <end position="126"/>
    </location>
</feature>
<proteinExistence type="predicted"/>
<dbReference type="Pfam" id="PF01575">
    <property type="entry name" value="MaoC_dehydratas"/>
    <property type="match status" value="1"/>
</dbReference>
<gene>
    <name evidence="2" type="ORF">SAMN05216296_1716</name>
</gene>
<dbReference type="OrthoDB" id="9801735at2"/>
<dbReference type="SUPFAM" id="SSF54637">
    <property type="entry name" value="Thioesterase/thiol ester dehydrase-isomerase"/>
    <property type="match status" value="1"/>
</dbReference>
<dbReference type="STRING" id="364197.SAMN05216296_1716"/>
<reference evidence="3" key="1">
    <citation type="submission" date="2016-10" db="EMBL/GenBank/DDBJ databases">
        <authorList>
            <person name="Varghese N."/>
            <person name="Submissions S."/>
        </authorList>
    </citation>
    <scope>NUCLEOTIDE SEQUENCE [LARGE SCALE GENOMIC DNA]</scope>
    <source>
        <strain evidence="3">DSM 17875</strain>
    </source>
</reference>
<dbReference type="CDD" id="cd03450">
    <property type="entry name" value="NodN"/>
    <property type="match status" value="1"/>
</dbReference>
<organism evidence="2 3">
    <name type="scientific">Pseudomonas pohangensis</name>
    <dbReference type="NCBI Taxonomy" id="364197"/>
    <lineage>
        <taxon>Bacteria</taxon>
        <taxon>Pseudomonadati</taxon>
        <taxon>Pseudomonadota</taxon>
        <taxon>Gammaproteobacteria</taxon>
        <taxon>Pseudomonadales</taxon>
        <taxon>Pseudomonadaceae</taxon>
        <taxon>Pseudomonas</taxon>
    </lineage>
</organism>
<dbReference type="InterPro" id="IPR002539">
    <property type="entry name" value="MaoC-like_dom"/>
</dbReference>